<proteinExistence type="predicted"/>
<sequence length="191" mass="21258">MKKITYLAAAIAFFGFASLDANAQTDKNKKKSKKKQQVEQTTETETEAQAETGNQVNYEEQVQTETQVTTETQTQTQTQTATQEENVKREAITQEELPEPVKQTLTAEAFSSWQIVEVFRVTPNGNAAGANAQGMENRAEQATQNAQNTNAQANAQGQGAKTMYEIFFTNEQQQSAKVRIDEQGNIIRDQK</sequence>
<keyword evidence="2" id="KW-0732">Signal</keyword>
<dbReference type="EMBL" id="FTNM01000001">
    <property type="protein sequence ID" value="SIQ71038.1"/>
    <property type="molecule type" value="Genomic_DNA"/>
</dbReference>
<organism evidence="3 4">
    <name type="scientific">Pontibacter lucknowensis</name>
    <dbReference type="NCBI Taxonomy" id="1077936"/>
    <lineage>
        <taxon>Bacteria</taxon>
        <taxon>Pseudomonadati</taxon>
        <taxon>Bacteroidota</taxon>
        <taxon>Cytophagia</taxon>
        <taxon>Cytophagales</taxon>
        <taxon>Hymenobacteraceae</taxon>
        <taxon>Pontibacter</taxon>
    </lineage>
</organism>
<feature type="chain" id="PRO_5012297606" description="PepSY domain-containing protein" evidence="2">
    <location>
        <begin position="24"/>
        <end position="191"/>
    </location>
</feature>
<dbReference type="OrthoDB" id="853707at2"/>
<evidence type="ECO:0000256" key="1">
    <source>
        <dbReference type="SAM" id="MobiDB-lite"/>
    </source>
</evidence>
<evidence type="ECO:0000256" key="2">
    <source>
        <dbReference type="SAM" id="SignalP"/>
    </source>
</evidence>
<evidence type="ECO:0008006" key="5">
    <source>
        <dbReference type="Google" id="ProtNLM"/>
    </source>
</evidence>
<feature type="compositionally biased region" description="Low complexity" evidence="1">
    <location>
        <begin position="59"/>
        <end position="84"/>
    </location>
</feature>
<feature type="region of interest" description="Disordered" evidence="1">
    <location>
        <begin position="22"/>
        <end position="98"/>
    </location>
</feature>
<accession>A0A1N6UZK3</accession>
<protein>
    <recommendedName>
        <fullName evidence="5">PepSY domain-containing protein</fullName>
    </recommendedName>
</protein>
<reference evidence="4" key="1">
    <citation type="submission" date="2017-01" db="EMBL/GenBank/DDBJ databases">
        <authorList>
            <person name="Varghese N."/>
            <person name="Submissions S."/>
        </authorList>
    </citation>
    <scope>NUCLEOTIDE SEQUENCE [LARGE SCALE GENOMIC DNA]</scope>
    <source>
        <strain evidence="4">DM9</strain>
    </source>
</reference>
<feature type="signal peptide" evidence="2">
    <location>
        <begin position="1"/>
        <end position="23"/>
    </location>
</feature>
<name>A0A1N6UZK3_9BACT</name>
<dbReference type="Proteomes" id="UP000185924">
    <property type="component" value="Unassembled WGS sequence"/>
</dbReference>
<evidence type="ECO:0000313" key="4">
    <source>
        <dbReference type="Proteomes" id="UP000185924"/>
    </source>
</evidence>
<evidence type="ECO:0000313" key="3">
    <source>
        <dbReference type="EMBL" id="SIQ71038.1"/>
    </source>
</evidence>
<dbReference type="STRING" id="1077936.SAMN05421545_1159"/>
<dbReference type="RefSeq" id="WP_076421394.1">
    <property type="nucleotide sequence ID" value="NZ_FTNM01000001.1"/>
</dbReference>
<dbReference type="AlphaFoldDB" id="A0A1N6UZK3"/>
<keyword evidence="4" id="KW-1185">Reference proteome</keyword>
<gene>
    <name evidence="3" type="ORF">SAMN05421545_1159</name>
</gene>